<dbReference type="GO" id="GO:0016020">
    <property type="term" value="C:membrane"/>
    <property type="evidence" value="ECO:0007669"/>
    <property type="project" value="UniProtKB-SubCell"/>
</dbReference>
<evidence type="ECO:0000256" key="4">
    <source>
        <dbReference type="ARBA" id="ARBA00022729"/>
    </source>
</evidence>
<dbReference type="PROSITE" id="PS00107">
    <property type="entry name" value="PROTEIN_KINASE_ATP"/>
    <property type="match status" value="1"/>
</dbReference>
<evidence type="ECO:0000256" key="7">
    <source>
        <dbReference type="ARBA" id="ARBA00022980"/>
    </source>
</evidence>
<dbReference type="Gene3D" id="4.10.640.10">
    <property type="entry name" value="Ribosomal protein S18"/>
    <property type="match status" value="1"/>
</dbReference>
<dbReference type="PANTHER" id="PTHR47460">
    <property type="entry name" value="SERINE/THREONINE-PROTEIN KINASE-LIKE PROTEIN ACR4"/>
    <property type="match status" value="1"/>
</dbReference>
<keyword evidence="10" id="KW-1015">Disulfide bond</keyword>
<evidence type="ECO:0000256" key="12">
    <source>
        <dbReference type="ARBA" id="ARBA00023180"/>
    </source>
</evidence>
<keyword evidence="7 19" id="KW-0689">Ribosomal protein</keyword>
<dbReference type="GO" id="GO:0005524">
    <property type="term" value="F:ATP binding"/>
    <property type="evidence" value="ECO:0007669"/>
    <property type="project" value="UniProtKB-UniRule"/>
</dbReference>
<reference evidence="22" key="1">
    <citation type="submission" date="2013-09" db="EMBL/GenBank/DDBJ databases">
        <title>Corchorus olitorius genome sequencing.</title>
        <authorList>
            <person name="Alam M."/>
            <person name="Haque M.S."/>
            <person name="Islam M.S."/>
            <person name="Emdad E.M."/>
            <person name="Islam M.M."/>
            <person name="Ahmed B."/>
            <person name="Halim A."/>
            <person name="Hossen Q.M.M."/>
            <person name="Hossain M.Z."/>
            <person name="Ahmed R."/>
            <person name="Khan M.M."/>
            <person name="Islam R."/>
            <person name="Rashid M.M."/>
            <person name="Khan S.A."/>
            <person name="Rahman M.S."/>
            <person name="Alam M."/>
            <person name="Yahiya A.S."/>
            <person name="Khan M.S."/>
            <person name="Azam M.S."/>
            <person name="Haque T."/>
            <person name="Lashkar M.Z.H."/>
            <person name="Akhand A.I."/>
            <person name="Morshed G."/>
            <person name="Roy S."/>
            <person name="Uddin K.S."/>
            <person name="Rabeya T."/>
            <person name="Hossain A.S."/>
            <person name="Chowdhury A."/>
            <person name="Snigdha A.R."/>
            <person name="Mortoza M.S."/>
            <person name="Matin S.A."/>
            <person name="Hoque S.M.E."/>
            <person name="Islam M.K."/>
            <person name="Roy D.K."/>
            <person name="Haider R."/>
            <person name="Moosa M.M."/>
            <person name="Elias S.M."/>
            <person name="Hasan A.M."/>
            <person name="Jahan S."/>
            <person name="Shafiuddin M."/>
            <person name="Mahmood N."/>
            <person name="Shommy N.S."/>
        </authorList>
    </citation>
    <scope>NUCLEOTIDE SEQUENCE [LARGE SCALE GENOMIC DNA]</scope>
    <source>
        <strain evidence="22">cv. O-4</strain>
    </source>
</reference>
<dbReference type="GO" id="GO:1990904">
    <property type="term" value="C:ribonucleoprotein complex"/>
    <property type="evidence" value="ECO:0007669"/>
    <property type="project" value="UniProtKB-KW"/>
</dbReference>
<dbReference type="NCBIfam" id="TIGR00165">
    <property type="entry name" value="S18"/>
    <property type="match status" value="1"/>
</dbReference>
<dbReference type="EMBL" id="AWUE01016554">
    <property type="protein sequence ID" value="OMO90416.1"/>
    <property type="molecule type" value="Genomic_DNA"/>
</dbReference>
<evidence type="ECO:0000256" key="6">
    <source>
        <dbReference type="ARBA" id="ARBA00022884"/>
    </source>
</evidence>
<feature type="binding site" evidence="18">
    <location>
        <position position="775"/>
    </location>
    <ligand>
        <name>ATP</name>
        <dbReference type="ChEBI" id="CHEBI:30616"/>
    </ligand>
</feature>
<dbReference type="InterPro" id="IPR009091">
    <property type="entry name" value="RCC1/BLIP-II"/>
</dbReference>
<keyword evidence="6" id="KW-0694">RNA-binding</keyword>
<keyword evidence="5" id="KW-0699">rRNA-binding</keyword>
<keyword evidence="9 20" id="KW-0472">Membrane</keyword>
<evidence type="ECO:0000256" key="20">
    <source>
        <dbReference type="SAM" id="Phobius"/>
    </source>
</evidence>
<keyword evidence="3 20" id="KW-0812">Transmembrane</keyword>
<dbReference type="GO" id="GO:0006412">
    <property type="term" value="P:translation"/>
    <property type="evidence" value="ECO:0007669"/>
    <property type="project" value="InterPro"/>
</dbReference>
<evidence type="ECO:0000256" key="8">
    <source>
        <dbReference type="ARBA" id="ARBA00022989"/>
    </source>
</evidence>
<dbReference type="SUPFAM" id="SSF56112">
    <property type="entry name" value="Protein kinase-like (PK-like)"/>
    <property type="match status" value="1"/>
</dbReference>
<dbReference type="STRING" id="93759.A0A1R3J6N0"/>
<dbReference type="OrthoDB" id="61110at2759"/>
<dbReference type="InterPro" id="IPR001648">
    <property type="entry name" value="Ribosomal_bS18"/>
</dbReference>
<evidence type="ECO:0000256" key="13">
    <source>
        <dbReference type="ARBA" id="ARBA00023274"/>
    </source>
</evidence>
<comment type="catalytic activity">
    <reaction evidence="17">
        <text>L-seryl-[protein] + ATP = O-phospho-L-seryl-[protein] + ADP + H(+)</text>
        <dbReference type="Rhea" id="RHEA:17989"/>
        <dbReference type="Rhea" id="RHEA-COMP:9863"/>
        <dbReference type="Rhea" id="RHEA-COMP:11604"/>
        <dbReference type="ChEBI" id="CHEBI:15378"/>
        <dbReference type="ChEBI" id="CHEBI:29999"/>
        <dbReference type="ChEBI" id="CHEBI:30616"/>
        <dbReference type="ChEBI" id="CHEBI:83421"/>
        <dbReference type="ChEBI" id="CHEBI:456216"/>
        <dbReference type="EC" id="2.7.11.1"/>
    </reaction>
</comment>
<proteinExistence type="inferred from homology"/>
<name>A0A1R3J6N0_9ROSI</name>
<evidence type="ECO:0000256" key="5">
    <source>
        <dbReference type="ARBA" id="ARBA00022730"/>
    </source>
</evidence>
<evidence type="ECO:0000313" key="21">
    <source>
        <dbReference type="EMBL" id="OMO90416.1"/>
    </source>
</evidence>
<dbReference type="GO" id="GO:0005840">
    <property type="term" value="C:ribosome"/>
    <property type="evidence" value="ECO:0007669"/>
    <property type="project" value="UniProtKB-KW"/>
</dbReference>
<organism evidence="21 22">
    <name type="scientific">Corchorus olitorius</name>
    <dbReference type="NCBI Taxonomy" id="93759"/>
    <lineage>
        <taxon>Eukaryota</taxon>
        <taxon>Viridiplantae</taxon>
        <taxon>Streptophyta</taxon>
        <taxon>Embryophyta</taxon>
        <taxon>Tracheophyta</taxon>
        <taxon>Spermatophyta</taxon>
        <taxon>Magnoliopsida</taxon>
        <taxon>eudicotyledons</taxon>
        <taxon>Gunneridae</taxon>
        <taxon>Pentapetalae</taxon>
        <taxon>rosids</taxon>
        <taxon>malvids</taxon>
        <taxon>Malvales</taxon>
        <taxon>Malvaceae</taxon>
        <taxon>Grewioideae</taxon>
        <taxon>Apeibeae</taxon>
        <taxon>Corchorus</taxon>
    </lineage>
</organism>
<evidence type="ECO:0000256" key="16">
    <source>
        <dbReference type="ARBA" id="ARBA00047899"/>
    </source>
</evidence>
<dbReference type="InterPro" id="IPR036870">
    <property type="entry name" value="Ribosomal_bS18_sf"/>
</dbReference>
<dbReference type="Gene3D" id="2.130.10.30">
    <property type="entry name" value="Regulator of chromosome condensation 1/beta-lactamase-inhibitor protein II"/>
    <property type="match status" value="1"/>
</dbReference>
<evidence type="ECO:0000256" key="2">
    <source>
        <dbReference type="ARBA" id="ARBA00012513"/>
    </source>
</evidence>
<evidence type="ECO:0000256" key="10">
    <source>
        <dbReference type="ARBA" id="ARBA00023157"/>
    </source>
</evidence>
<comment type="catalytic activity">
    <reaction evidence="16">
        <text>L-threonyl-[protein] + ATP = O-phospho-L-threonyl-[protein] + ADP + H(+)</text>
        <dbReference type="Rhea" id="RHEA:46608"/>
        <dbReference type="Rhea" id="RHEA-COMP:11060"/>
        <dbReference type="Rhea" id="RHEA-COMP:11605"/>
        <dbReference type="ChEBI" id="CHEBI:15378"/>
        <dbReference type="ChEBI" id="CHEBI:30013"/>
        <dbReference type="ChEBI" id="CHEBI:30616"/>
        <dbReference type="ChEBI" id="CHEBI:61977"/>
        <dbReference type="ChEBI" id="CHEBI:456216"/>
        <dbReference type="EC" id="2.7.11.1"/>
    </reaction>
</comment>
<comment type="subcellular location">
    <subcellularLocation>
        <location evidence="1">Membrane</location>
        <topology evidence="1">Single-pass type I membrane protein</topology>
    </subcellularLocation>
</comment>
<dbReference type="Pfam" id="PF01084">
    <property type="entry name" value="Ribosomal_S18"/>
    <property type="match status" value="1"/>
</dbReference>
<accession>A0A1R3J6N0</accession>
<dbReference type="GO" id="GO:0003735">
    <property type="term" value="F:structural constituent of ribosome"/>
    <property type="evidence" value="ECO:0007669"/>
    <property type="project" value="InterPro"/>
</dbReference>
<dbReference type="InterPro" id="IPR017441">
    <property type="entry name" value="Protein_kinase_ATP_BS"/>
</dbReference>
<dbReference type="GO" id="GO:0004674">
    <property type="term" value="F:protein serine/threonine kinase activity"/>
    <property type="evidence" value="ECO:0007669"/>
    <property type="project" value="UniProtKB-KW"/>
</dbReference>
<dbReference type="InterPro" id="IPR011009">
    <property type="entry name" value="Kinase-like_dom_sf"/>
</dbReference>
<evidence type="ECO:0000256" key="9">
    <source>
        <dbReference type="ARBA" id="ARBA00023136"/>
    </source>
</evidence>
<evidence type="ECO:0000313" key="22">
    <source>
        <dbReference type="Proteomes" id="UP000187203"/>
    </source>
</evidence>
<dbReference type="PRINTS" id="PR00974">
    <property type="entry name" value="RIBOSOMALS18"/>
</dbReference>
<keyword evidence="22" id="KW-1185">Reference proteome</keyword>
<evidence type="ECO:0000256" key="1">
    <source>
        <dbReference type="ARBA" id="ARBA00004479"/>
    </source>
</evidence>
<gene>
    <name evidence="21" type="ORF">COLO4_19170</name>
</gene>
<evidence type="ECO:0000256" key="14">
    <source>
        <dbReference type="ARBA" id="ARBA00035266"/>
    </source>
</evidence>
<evidence type="ECO:0000256" key="18">
    <source>
        <dbReference type="PROSITE-ProRule" id="PRU10141"/>
    </source>
</evidence>
<evidence type="ECO:0000256" key="3">
    <source>
        <dbReference type="ARBA" id="ARBA00022692"/>
    </source>
</evidence>
<protein>
    <recommendedName>
        <fullName evidence="14">Small ribosomal subunit protein bS18c</fullName>
        <ecNumber evidence="2">2.7.11.1</ecNumber>
    </recommendedName>
    <alternativeName>
        <fullName evidence="15">30S ribosomal protein S18, chloroplastic</fullName>
    </alternativeName>
</protein>
<dbReference type="Gene3D" id="3.30.200.20">
    <property type="entry name" value="Phosphorylase Kinase, domain 1"/>
    <property type="match status" value="1"/>
</dbReference>
<keyword evidence="12" id="KW-0325">Glycoprotein</keyword>
<evidence type="ECO:0000256" key="19">
    <source>
        <dbReference type="RuleBase" id="RU003910"/>
    </source>
</evidence>
<dbReference type="AlphaFoldDB" id="A0A1R3J6N0"/>
<comment type="similarity">
    <text evidence="19">Belongs to the bacterial ribosomal protein bS18 family.</text>
</comment>
<dbReference type="Pfam" id="PF13540">
    <property type="entry name" value="RCC1_2"/>
    <property type="match status" value="1"/>
</dbReference>
<evidence type="ECO:0000256" key="11">
    <source>
        <dbReference type="ARBA" id="ARBA00023170"/>
    </source>
</evidence>
<comment type="caution">
    <text evidence="21">The sequence shown here is derived from an EMBL/GenBank/DDBJ whole genome shotgun (WGS) entry which is preliminary data.</text>
</comment>
<dbReference type="SUPFAM" id="SSF46911">
    <property type="entry name" value="Ribosomal protein S18"/>
    <property type="match status" value="1"/>
</dbReference>
<sequence>MRIARVLLRSLEGGLSRPRQHLQSVRFLSIGSFPGNGFDGQDRNSNSFESADDFERRIFGGSSDDSLKAQSFYRKFDKMRGVRDRYAPAMGNEDESSSTMDGLDESFTTLSDGMEGKLKNAATNFEYEFEDGFADEADLEEYELEYRPDVEFSEGMTYKPKDLDLSKPGIQKPFPRDSFETSTEEVLQKADFRNVRFLANFLTDAGIIIKRSSTGISAKAQRKLAREIKTARAFGLMPFTTMGTKRTELKPPWSLVPSCKLGGGINELAFVTALGSASTAAVTFGTATVCGIIAGEPNQRVQCYQHGLNISVYPNVSFEALSGGRSFFCGLRSGGFSIYCWETRSLLHSSFSPKRIYFNYNVSLADLAVGDDQVCAREVDSGIARCWRGGGSGGYPFPSPGNGLKFRSITAGSGFTCGILKENNRVFCWGGNKIGAEIQRQFGNLSVSNLVAGDSHACGLTMTGFLVCKGNNESGQLKVPPTSAFEFSTFALGANFSCGIRRRNGFVQCWGSGANNMSSVADVSFESIVSGMKFLCGLTTRNLTMICWGPGWSNGVNPAPATTTDLRLGMVIPGPCVQTSCNCGTYPNSETLCGGSDSGNICRTCQTELPIPVPLAPIVPPIPPQDLQPFPSPRKGLNRLSFAFLIVGSIGAFAGICTVFYCLWTGVCGILLCRTDSSVQPTVTDANIITDVVDNNDSVAPPLRSFSIKRNSSRMLGRQRSGSSSSKHAEKTQNFSLLELSYATNNFSVENRIGSGSFGVVYKGKLADGRKAVFKIEEDGTGPIGVVEYASPRIMEGDLGAVVDRRVGVPEIHEAEAVELMAYTALHCVNLEGKERPNMTDIVASLEKALSLCEHSPASLSSRTISIPSD</sequence>
<dbReference type="GO" id="GO:0019843">
    <property type="term" value="F:rRNA binding"/>
    <property type="evidence" value="ECO:0007669"/>
    <property type="project" value="UniProtKB-KW"/>
</dbReference>
<dbReference type="SUPFAM" id="SSF50985">
    <property type="entry name" value="RCC1/BLIP-II"/>
    <property type="match status" value="1"/>
</dbReference>
<dbReference type="EC" id="2.7.11.1" evidence="2"/>
<keyword evidence="18" id="KW-0067">ATP-binding</keyword>
<feature type="transmembrane region" description="Helical" evidence="20">
    <location>
        <begin position="642"/>
        <end position="672"/>
    </location>
</feature>
<evidence type="ECO:0000256" key="15">
    <source>
        <dbReference type="ARBA" id="ARBA00035368"/>
    </source>
</evidence>
<keyword evidence="4" id="KW-0732">Signal</keyword>
<keyword evidence="11" id="KW-0675">Receptor</keyword>
<evidence type="ECO:0000256" key="17">
    <source>
        <dbReference type="ARBA" id="ARBA00048679"/>
    </source>
</evidence>
<keyword evidence="18" id="KW-0547">Nucleotide-binding</keyword>
<keyword evidence="8 20" id="KW-1133">Transmembrane helix</keyword>
<dbReference type="PANTHER" id="PTHR47460:SF1">
    <property type="entry name" value="SERINE_THREONINE-PROTEIN KINASE-LIKE PROTEIN ACR4"/>
    <property type="match status" value="1"/>
</dbReference>
<keyword evidence="13 19" id="KW-0687">Ribonucleoprotein</keyword>
<dbReference type="Proteomes" id="UP000187203">
    <property type="component" value="Unassembled WGS sequence"/>
</dbReference>